<keyword evidence="8 9" id="KW-0472">Membrane</keyword>
<feature type="repeat" description="Solcar" evidence="9">
    <location>
        <begin position="225"/>
        <end position="314"/>
    </location>
</feature>
<keyword evidence="4 9" id="KW-0812">Transmembrane</keyword>
<accession>A0ABR2YJR8</accession>
<evidence type="ECO:0000256" key="2">
    <source>
        <dbReference type="ARBA" id="ARBA00006375"/>
    </source>
</evidence>
<dbReference type="Gene3D" id="1.50.40.10">
    <property type="entry name" value="Mitochondrial carrier domain"/>
    <property type="match status" value="1"/>
</dbReference>
<dbReference type="PANTHER" id="PTHR45624:SF24">
    <property type="entry name" value="MITOCHONDRIAL SUBSTRATE CARRIER FAMILY PROTEIN G"/>
    <property type="match status" value="1"/>
</dbReference>
<evidence type="ECO:0000256" key="9">
    <source>
        <dbReference type="PROSITE-ProRule" id="PRU00282"/>
    </source>
</evidence>
<evidence type="ECO:0000256" key="10">
    <source>
        <dbReference type="RuleBase" id="RU000488"/>
    </source>
</evidence>
<dbReference type="SUPFAM" id="SSF103506">
    <property type="entry name" value="Mitochondrial carrier"/>
    <property type="match status" value="1"/>
</dbReference>
<proteinExistence type="inferred from homology"/>
<reference evidence="11 12" key="1">
    <citation type="journal article" date="2024" name="Nat. Commun.">
        <title>Phylogenomics reveals the evolutionary origins of lichenization in chlorophyte algae.</title>
        <authorList>
            <person name="Puginier C."/>
            <person name="Libourel C."/>
            <person name="Otte J."/>
            <person name="Skaloud P."/>
            <person name="Haon M."/>
            <person name="Grisel S."/>
            <person name="Petersen M."/>
            <person name="Berrin J.G."/>
            <person name="Delaux P.M."/>
            <person name="Dal Grande F."/>
            <person name="Keller J."/>
        </authorList>
    </citation>
    <scope>NUCLEOTIDE SEQUENCE [LARGE SCALE GENOMIC DNA]</scope>
    <source>
        <strain evidence="11 12">SAG 216-7</strain>
    </source>
</reference>
<evidence type="ECO:0000256" key="7">
    <source>
        <dbReference type="ARBA" id="ARBA00023128"/>
    </source>
</evidence>
<keyword evidence="12" id="KW-1185">Reference proteome</keyword>
<keyword evidence="5" id="KW-0677">Repeat</keyword>
<evidence type="ECO:0000313" key="12">
    <source>
        <dbReference type="Proteomes" id="UP001491310"/>
    </source>
</evidence>
<keyword evidence="7" id="KW-0496">Mitochondrion</keyword>
<dbReference type="Proteomes" id="UP001491310">
    <property type="component" value="Unassembled WGS sequence"/>
</dbReference>
<name>A0ABR2YJR8_9CHLO</name>
<evidence type="ECO:0008006" key="13">
    <source>
        <dbReference type="Google" id="ProtNLM"/>
    </source>
</evidence>
<dbReference type="InterPro" id="IPR050567">
    <property type="entry name" value="Mitochondrial_Carrier"/>
</dbReference>
<feature type="repeat" description="Solcar" evidence="9">
    <location>
        <begin position="119"/>
        <end position="213"/>
    </location>
</feature>
<dbReference type="PROSITE" id="PS50920">
    <property type="entry name" value="SOLCAR"/>
    <property type="match status" value="3"/>
</dbReference>
<dbReference type="InterPro" id="IPR023395">
    <property type="entry name" value="MCP_dom_sf"/>
</dbReference>
<sequence>MDSQRRWLAFSERSEVPGGSKVARDIFAGTCGGIAVTLVGHPFDTAKVRLQSQSSVNPVYSGALDVVKKTIQWEGPQGLYKGVTSPLAGQIVFRSVLFGAFGAAKRWLSTNPDGSTRALTTLDFYKAGAITGFVSAFAEGPIDFFKSQIQVQIIRAKGDPNYKPAFTSVSGCVKSVFRHNGVLGPFQGLTATIIRNTPANSIYLGSFEVLKQQFAKAYGCTPQELPGIMTVAAAGTGGLMYWLAIYPIDQVKSAMMTDSIIKSERKYPTMASAFKKLYAEGGVPRFFKGWTPCLLRAVPANGVMLLTVDKVTAMLS</sequence>
<evidence type="ECO:0000256" key="3">
    <source>
        <dbReference type="ARBA" id="ARBA00022448"/>
    </source>
</evidence>
<gene>
    <name evidence="11" type="ORF">WJX75_007691</name>
</gene>
<keyword evidence="6" id="KW-1133">Transmembrane helix</keyword>
<comment type="subcellular location">
    <subcellularLocation>
        <location evidence="1">Mitochondrion membrane</location>
        <topology evidence="1">Multi-pass membrane protein</topology>
    </subcellularLocation>
</comment>
<comment type="caution">
    <text evidence="11">The sequence shown here is derived from an EMBL/GenBank/DDBJ whole genome shotgun (WGS) entry which is preliminary data.</text>
</comment>
<dbReference type="PANTHER" id="PTHR45624">
    <property type="entry name" value="MITOCHONDRIAL BASIC AMINO ACIDS TRANSPORTER-RELATED"/>
    <property type="match status" value="1"/>
</dbReference>
<comment type="similarity">
    <text evidence="2 10">Belongs to the mitochondrial carrier (TC 2.A.29) family.</text>
</comment>
<evidence type="ECO:0000313" key="11">
    <source>
        <dbReference type="EMBL" id="KAK9906772.1"/>
    </source>
</evidence>
<dbReference type="EMBL" id="JALJOT010000010">
    <property type="protein sequence ID" value="KAK9906772.1"/>
    <property type="molecule type" value="Genomic_DNA"/>
</dbReference>
<keyword evidence="3 10" id="KW-0813">Transport</keyword>
<evidence type="ECO:0000256" key="4">
    <source>
        <dbReference type="ARBA" id="ARBA00022692"/>
    </source>
</evidence>
<evidence type="ECO:0000256" key="5">
    <source>
        <dbReference type="ARBA" id="ARBA00022737"/>
    </source>
</evidence>
<dbReference type="Pfam" id="PF00153">
    <property type="entry name" value="Mito_carr"/>
    <property type="match status" value="3"/>
</dbReference>
<protein>
    <recommendedName>
        <fullName evidence="13">Mitochondrial carrier</fullName>
    </recommendedName>
</protein>
<evidence type="ECO:0000256" key="6">
    <source>
        <dbReference type="ARBA" id="ARBA00022989"/>
    </source>
</evidence>
<evidence type="ECO:0000256" key="8">
    <source>
        <dbReference type="ARBA" id="ARBA00023136"/>
    </source>
</evidence>
<evidence type="ECO:0000256" key="1">
    <source>
        <dbReference type="ARBA" id="ARBA00004225"/>
    </source>
</evidence>
<organism evidence="11 12">
    <name type="scientific">Coccomyxa subellipsoidea</name>
    <dbReference type="NCBI Taxonomy" id="248742"/>
    <lineage>
        <taxon>Eukaryota</taxon>
        <taxon>Viridiplantae</taxon>
        <taxon>Chlorophyta</taxon>
        <taxon>core chlorophytes</taxon>
        <taxon>Trebouxiophyceae</taxon>
        <taxon>Trebouxiophyceae incertae sedis</taxon>
        <taxon>Coccomyxaceae</taxon>
        <taxon>Coccomyxa</taxon>
    </lineage>
</organism>
<feature type="repeat" description="Solcar" evidence="9">
    <location>
        <begin position="20"/>
        <end position="107"/>
    </location>
</feature>
<dbReference type="InterPro" id="IPR018108">
    <property type="entry name" value="MCP_transmembrane"/>
</dbReference>